<organism>
    <name type="scientific">Solenopsis invicta</name>
    <name type="common">Red imported fire ant</name>
    <name type="synonym">Solenopsis wagneri</name>
    <dbReference type="NCBI Taxonomy" id="13686"/>
    <lineage>
        <taxon>Eukaryota</taxon>
        <taxon>Metazoa</taxon>
        <taxon>Ecdysozoa</taxon>
        <taxon>Arthropoda</taxon>
        <taxon>Hexapoda</taxon>
        <taxon>Insecta</taxon>
        <taxon>Pterygota</taxon>
        <taxon>Neoptera</taxon>
        <taxon>Endopterygota</taxon>
        <taxon>Hymenoptera</taxon>
        <taxon>Apocrita</taxon>
        <taxon>Aculeata</taxon>
        <taxon>Formicoidea</taxon>
        <taxon>Formicidae</taxon>
        <taxon>Myrmicinae</taxon>
        <taxon>Solenopsis</taxon>
    </lineage>
</organism>
<feature type="non-terminal residue" evidence="1">
    <location>
        <position position="1"/>
    </location>
</feature>
<gene>
    <name evidence="1" type="ORF">SINV_14718</name>
</gene>
<reference evidence="1" key="1">
    <citation type="journal article" date="2011" name="Proc. Natl. Acad. Sci. U.S.A.">
        <title>The genome of the fire ant Solenopsis invicta.</title>
        <authorList>
            <person name="Wurm Y."/>
            <person name="Wang J."/>
            <person name="Riba-Grognuz O."/>
            <person name="Corona M."/>
            <person name="Nygaard S."/>
            <person name="Hunt B.G."/>
            <person name="Ingram K.K."/>
            <person name="Falquet L."/>
            <person name="Nipitwattanaphon M."/>
            <person name="Gotzek D."/>
            <person name="Dijkstra M.B."/>
            <person name="Oettler J."/>
            <person name="Comtesse F."/>
            <person name="Shih C.J."/>
            <person name="Wu W.J."/>
            <person name="Yang C.C."/>
            <person name="Thomas J."/>
            <person name="Beaudoing E."/>
            <person name="Pradervand S."/>
            <person name="Flegel V."/>
            <person name="Cook E.D."/>
            <person name="Fabbretti R."/>
            <person name="Stockinger H."/>
            <person name="Long L."/>
            <person name="Farmerie W.G."/>
            <person name="Oakey J."/>
            <person name="Boomsma J.J."/>
            <person name="Pamilo P."/>
            <person name="Yi S.V."/>
            <person name="Heinze J."/>
            <person name="Goodisman M.A."/>
            <person name="Farinelli L."/>
            <person name="Harshman K."/>
            <person name="Hulo N."/>
            <person name="Cerutti L."/>
            <person name="Xenarios I."/>
            <person name="Shoemaker D."/>
            <person name="Keller L."/>
        </authorList>
    </citation>
    <scope>NUCLEOTIDE SEQUENCE [LARGE SCALE GENOMIC DNA]</scope>
</reference>
<proteinExistence type="predicted"/>
<dbReference type="EMBL" id="GL771815">
    <property type="protein sequence ID" value="EFZ09496.1"/>
    <property type="molecule type" value="Genomic_DNA"/>
</dbReference>
<dbReference type="AlphaFoldDB" id="E9JCG2"/>
<dbReference type="HOGENOM" id="CLU_2009732_0_0_1"/>
<accession>E9JCG2</accession>
<sequence>SINVTNMYMELTLEFRQILHLQIKNKIGLAKSAKCNFNYEVQNINHIFWACPLLNDKRKELKKYKIPEPYSMLIPLVLKLLGSSCKRRIVLSFNSYLANYLFHTMSKTFIWAICSHESATEARN</sequence>
<protein>
    <submittedName>
        <fullName evidence="1">Uncharacterized protein</fullName>
    </submittedName>
</protein>
<name>E9JCG2_SOLIN</name>
<evidence type="ECO:0000313" key="1">
    <source>
        <dbReference type="EMBL" id="EFZ09496.1"/>
    </source>
</evidence>
<feature type="non-terminal residue" evidence="1">
    <location>
        <position position="124"/>
    </location>
</feature>